<organism evidence="1 2">
    <name type="scientific">Pocillopora meandrina</name>
    <dbReference type="NCBI Taxonomy" id="46732"/>
    <lineage>
        <taxon>Eukaryota</taxon>
        <taxon>Metazoa</taxon>
        <taxon>Cnidaria</taxon>
        <taxon>Anthozoa</taxon>
        <taxon>Hexacorallia</taxon>
        <taxon>Scleractinia</taxon>
        <taxon>Astrocoeniina</taxon>
        <taxon>Pocilloporidae</taxon>
        <taxon>Pocillopora</taxon>
    </lineage>
</organism>
<evidence type="ECO:0000313" key="1">
    <source>
        <dbReference type="EMBL" id="CAH3166466.1"/>
    </source>
</evidence>
<proteinExistence type="predicted"/>
<evidence type="ECO:0008006" key="3">
    <source>
        <dbReference type="Google" id="ProtNLM"/>
    </source>
</evidence>
<name>A0AAU9Y411_9CNID</name>
<gene>
    <name evidence="1" type="ORF">PMEA_00005314</name>
</gene>
<reference evidence="1 2" key="1">
    <citation type="submission" date="2022-05" db="EMBL/GenBank/DDBJ databases">
        <authorList>
            <consortium name="Genoscope - CEA"/>
            <person name="William W."/>
        </authorList>
    </citation>
    <scope>NUCLEOTIDE SEQUENCE [LARGE SCALE GENOMIC DNA]</scope>
</reference>
<dbReference type="EMBL" id="CALNXJ010000135">
    <property type="protein sequence ID" value="CAH3166466.1"/>
    <property type="molecule type" value="Genomic_DNA"/>
</dbReference>
<dbReference type="AlphaFoldDB" id="A0AAU9Y411"/>
<sequence length="149" mass="17152">MEATLRRACNCIRTSFDLKLVGEGEEVYITSGTKSQRDMTKLRIWSKVAGARLRGAEKPCNKVCCFVDGWNLLENSELMLKSLNSWLGLLGKYKHYRLLPTKEYETLQESSCSNSTAYELRLKENSLQSLRRIKRERGRRPTCGVILEK</sequence>
<accession>A0AAU9Y411</accession>
<comment type="caution">
    <text evidence="1">The sequence shown here is derived from an EMBL/GenBank/DDBJ whole genome shotgun (WGS) entry which is preliminary data.</text>
</comment>
<keyword evidence="2" id="KW-1185">Reference proteome</keyword>
<evidence type="ECO:0000313" key="2">
    <source>
        <dbReference type="Proteomes" id="UP001159428"/>
    </source>
</evidence>
<dbReference type="Proteomes" id="UP001159428">
    <property type="component" value="Unassembled WGS sequence"/>
</dbReference>
<protein>
    <recommendedName>
        <fullName evidence="3">LAGLIDADG endonuclease</fullName>
    </recommendedName>
</protein>